<organism evidence="1">
    <name type="scientific">marine sediment metagenome</name>
    <dbReference type="NCBI Taxonomy" id="412755"/>
    <lineage>
        <taxon>unclassified sequences</taxon>
        <taxon>metagenomes</taxon>
        <taxon>ecological metagenomes</taxon>
    </lineage>
</organism>
<evidence type="ECO:0000313" key="1">
    <source>
        <dbReference type="EMBL" id="GAI09773.1"/>
    </source>
</evidence>
<comment type="caution">
    <text evidence="1">The sequence shown here is derived from an EMBL/GenBank/DDBJ whole genome shotgun (WGS) entry which is preliminary data.</text>
</comment>
<dbReference type="AlphaFoldDB" id="X1KST6"/>
<gene>
    <name evidence="1" type="ORF">S06H3_15387</name>
</gene>
<dbReference type="EMBL" id="BARV01007570">
    <property type="protein sequence ID" value="GAI09773.1"/>
    <property type="molecule type" value="Genomic_DNA"/>
</dbReference>
<proteinExistence type="predicted"/>
<feature type="non-terminal residue" evidence="1">
    <location>
        <position position="69"/>
    </location>
</feature>
<sequence>MNSKFRKSICLMSAIYVLFLLWAGAGSVLAQEASGTLEPVQVPEVVKPGVAEQAMNFVYTIYNGLTKAL</sequence>
<reference evidence="1" key="1">
    <citation type="journal article" date="2014" name="Front. Microbiol.">
        <title>High frequency of phylogenetically diverse reductive dehalogenase-homologous genes in deep subseafloor sedimentary metagenomes.</title>
        <authorList>
            <person name="Kawai M."/>
            <person name="Futagami T."/>
            <person name="Toyoda A."/>
            <person name="Takaki Y."/>
            <person name="Nishi S."/>
            <person name="Hori S."/>
            <person name="Arai W."/>
            <person name="Tsubouchi T."/>
            <person name="Morono Y."/>
            <person name="Uchiyama I."/>
            <person name="Ito T."/>
            <person name="Fujiyama A."/>
            <person name="Inagaki F."/>
            <person name="Takami H."/>
        </authorList>
    </citation>
    <scope>NUCLEOTIDE SEQUENCE</scope>
    <source>
        <strain evidence="1">Expedition CK06-06</strain>
    </source>
</reference>
<name>X1KST6_9ZZZZ</name>
<protein>
    <submittedName>
        <fullName evidence="1">Uncharacterized protein</fullName>
    </submittedName>
</protein>
<accession>X1KST6</accession>